<gene>
    <name evidence="2" type="ORF">AVEN_100508_1</name>
</gene>
<organism evidence="2 3">
    <name type="scientific">Araneus ventricosus</name>
    <name type="common">Orbweaver spider</name>
    <name type="synonym">Epeira ventricosa</name>
    <dbReference type="NCBI Taxonomy" id="182803"/>
    <lineage>
        <taxon>Eukaryota</taxon>
        <taxon>Metazoa</taxon>
        <taxon>Ecdysozoa</taxon>
        <taxon>Arthropoda</taxon>
        <taxon>Chelicerata</taxon>
        <taxon>Arachnida</taxon>
        <taxon>Araneae</taxon>
        <taxon>Araneomorphae</taxon>
        <taxon>Entelegynae</taxon>
        <taxon>Araneoidea</taxon>
        <taxon>Araneidae</taxon>
        <taxon>Araneus</taxon>
    </lineage>
</organism>
<dbReference type="AlphaFoldDB" id="A0A4Y2TWW6"/>
<dbReference type="Proteomes" id="UP000499080">
    <property type="component" value="Unassembled WGS sequence"/>
</dbReference>
<evidence type="ECO:0000313" key="2">
    <source>
        <dbReference type="EMBL" id="GBO04832.1"/>
    </source>
</evidence>
<name>A0A4Y2TWW6_ARAVE</name>
<dbReference type="EMBL" id="BGPR01031636">
    <property type="protein sequence ID" value="GBO04832.1"/>
    <property type="molecule type" value="Genomic_DNA"/>
</dbReference>
<keyword evidence="1" id="KW-0732">Signal</keyword>
<sequence>MFTLPALLYLKLLPLFGQCLYHLIVPNKSRPPHAGGALPAGRLPALHPFWVGRASVVKSEVFMKWFKKKIWQLCCITFDDDDDVCAPPYGEDLTFNSDDCGKKPMIPGLHKEMNKKDYVLEWLMSCQKDWPDFGK</sequence>
<proteinExistence type="predicted"/>
<evidence type="ECO:0000313" key="3">
    <source>
        <dbReference type="Proteomes" id="UP000499080"/>
    </source>
</evidence>
<keyword evidence="3" id="KW-1185">Reference proteome</keyword>
<evidence type="ECO:0000256" key="1">
    <source>
        <dbReference type="SAM" id="SignalP"/>
    </source>
</evidence>
<reference evidence="2 3" key="1">
    <citation type="journal article" date="2019" name="Sci. Rep.">
        <title>Orb-weaving spider Araneus ventricosus genome elucidates the spidroin gene catalogue.</title>
        <authorList>
            <person name="Kono N."/>
            <person name="Nakamura H."/>
            <person name="Ohtoshi R."/>
            <person name="Moran D.A.P."/>
            <person name="Shinohara A."/>
            <person name="Yoshida Y."/>
            <person name="Fujiwara M."/>
            <person name="Mori M."/>
            <person name="Tomita M."/>
            <person name="Arakawa K."/>
        </authorList>
    </citation>
    <scope>NUCLEOTIDE SEQUENCE [LARGE SCALE GENOMIC DNA]</scope>
</reference>
<protein>
    <submittedName>
        <fullName evidence="2">Uncharacterized protein</fullName>
    </submittedName>
</protein>
<accession>A0A4Y2TWW6</accession>
<feature type="signal peptide" evidence="1">
    <location>
        <begin position="1"/>
        <end position="19"/>
    </location>
</feature>
<comment type="caution">
    <text evidence="2">The sequence shown here is derived from an EMBL/GenBank/DDBJ whole genome shotgun (WGS) entry which is preliminary data.</text>
</comment>
<feature type="chain" id="PRO_5021286248" evidence="1">
    <location>
        <begin position="20"/>
        <end position="135"/>
    </location>
</feature>